<reference evidence="1 2" key="1">
    <citation type="journal article" date="2015" name="Nature">
        <title>rRNA introns, odd ribosomes, and small enigmatic genomes across a large radiation of phyla.</title>
        <authorList>
            <person name="Brown C.T."/>
            <person name="Hug L.A."/>
            <person name="Thomas B.C."/>
            <person name="Sharon I."/>
            <person name="Castelle C.J."/>
            <person name="Singh A."/>
            <person name="Wilkins M.J."/>
            <person name="Williams K.H."/>
            <person name="Banfield J.F."/>
        </authorList>
    </citation>
    <scope>NUCLEOTIDE SEQUENCE [LARGE SCALE GENOMIC DNA]</scope>
</reference>
<evidence type="ECO:0000313" key="2">
    <source>
        <dbReference type="Proteomes" id="UP000034163"/>
    </source>
</evidence>
<dbReference type="Proteomes" id="UP000034163">
    <property type="component" value="Unassembled WGS sequence"/>
</dbReference>
<organism evidence="1 2">
    <name type="scientific">candidate division WWE3 bacterium GW2011_GWB1_41_6</name>
    <dbReference type="NCBI Taxonomy" id="1619112"/>
    <lineage>
        <taxon>Bacteria</taxon>
        <taxon>Katanobacteria</taxon>
    </lineage>
</organism>
<comment type="caution">
    <text evidence="1">The sequence shown here is derived from an EMBL/GenBank/DDBJ whole genome shotgun (WGS) entry which is preliminary data.</text>
</comment>
<accession>A0A0G0WN15</accession>
<sequence>MTQLGIIEEDKMTQYISRKLMDFERENRMYYHKVDYDHALRTYADMLIFGRTENGQGSTSLPLPMLVNIVDEQGRAMPYARNMPFRFIKGHGQMVSGDYSYLHQRKLMKEQGEVMGLDLMRELSHKGNMFF</sequence>
<proteinExistence type="predicted"/>
<dbReference type="EMBL" id="LCBS01000053">
    <property type="protein sequence ID" value="KKS14154.1"/>
    <property type="molecule type" value="Genomic_DNA"/>
</dbReference>
<gene>
    <name evidence="1" type="ORF">UU72_C0053G0003</name>
</gene>
<name>A0A0G0WN15_UNCKA</name>
<dbReference type="AlphaFoldDB" id="A0A0G0WN15"/>
<protein>
    <submittedName>
        <fullName evidence="1">Uncharacterized protein</fullName>
    </submittedName>
</protein>
<evidence type="ECO:0000313" key="1">
    <source>
        <dbReference type="EMBL" id="KKS14154.1"/>
    </source>
</evidence>